<dbReference type="EMBL" id="BK016210">
    <property type="protein sequence ID" value="DAG02529.1"/>
    <property type="molecule type" value="Genomic_DNA"/>
</dbReference>
<protein>
    <submittedName>
        <fullName evidence="1">Uncharacterized protein</fullName>
    </submittedName>
</protein>
<reference evidence="1" key="1">
    <citation type="journal article" date="2021" name="Proc. Natl. Acad. Sci. U.S.A.">
        <title>A Catalog of Tens of Thousands of Viruses from Human Metagenomes Reveals Hidden Associations with Chronic Diseases.</title>
        <authorList>
            <person name="Tisza M.J."/>
            <person name="Buck C.B."/>
        </authorList>
    </citation>
    <scope>NUCLEOTIDE SEQUENCE</scope>
    <source>
        <strain evidence="1">CtneY2</strain>
    </source>
</reference>
<organism evidence="1">
    <name type="scientific">Siphoviridae sp. ctneY2</name>
    <dbReference type="NCBI Taxonomy" id="2825664"/>
    <lineage>
        <taxon>Viruses</taxon>
        <taxon>Duplodnaviria</taxon>
        <taxon>Heunggongvirae</taxon>
        <taxon>Uroviricota</taxon>
        <taxon>Caudoviricetes</taxon>
    </lineage>
</organism>
<evidence type="ECO:0000313" key="1">
    <source>
        <dbReference type="EMBL" id="DAG02529.1"/>
    </source>
</evidence>
<sequence length="40" mass="4733">MKPIFIKKTDYFSAKMGFHLQWVVEMAVKPIVKGVLYECR</sequence>
<accession>A0A8S5V6Z5</accession>
<name>A0A8S5V6Z5_9CAUD</name>
<proteinExistence type="predicted"/>